<feature type="region of interest" description="Disordered" evidence="1">
    <location>
        <begin position="82"/>
        <end position="134"/>
    </location>
</feature>
<feature type="chain" id="PRO_5015505009" description="Mid2 domain-containing protein" evidence="3">
    <location>
        <begin position="22"/>
        <end position="383"/>
    </location>
</feature>
<dbReference type="InParanoid" id="A0A2T3B3H8"/>
<gene>
    <name evidence="4" type="ORF">M430DRAFT_230602</name>
</gene>
<dbReference type="OrthoDB" id="4120617at2759"/>
<proteinExistence type="predicted"/>
<evidence type="ECO:0008006" key="6">
    <source>
        <dbReference type="Google" id="ProtNLM"/>
    </source>
</evidence>
<evidence type="ECO:0000313" key="5">
    <source>
        <dbReference type="Proteomes" id="UP000241818"/>
    </source>
</evidence>
<protein>
    <recommendedName>
        <fullName evidence="6">Mid2 domain-containing protein</fullName>
    </recommendedName>
</protein>
<dbReference type="GeneID" id="36572908"/>
<keyword evidence="3" id="KW-0732">Signal</keyword>
<evidence type="ECO:0000256" key="3">
    <source>
        <dbReference type="SAM" id="SignalP"/>
    </source>
</evidence>
<feature type="region of interest" description="Disordered" evidence="1">
    <location>
        <begin position="206"/>
        <end position="383"/>
    </location>
</feature>
<organism evidence="4 5">
    <name type="scientific">Amorphotheca resinae ATCC 22711</name>
    <dbReference type="NCBI Taxonomy" id="857342"/>
    <lineage>
        <taxon>Eukaryota</taxon>
        <taxon>Fungi</taxon>
        <taxon>Dikarya</taxon>
        <taxon>Ascomycota</taxon>
        <taxon>Pezizomycotina</taxon>
        <taxon>Leotiomycetes</taxon>
        <taxon>Helotiales</taxon>
        <taxon>Amorphothecaceae</taxon>
        <taxon>Amorphotheca</taxon>
    </lineage>
</organism>
<dbReference type="AlphaFoldDB" id="A0A2T3B3H8"/>
<dbReference type="EMBL" id="KZ679010">
    <property type="protein sequence ID" value="PSS20202.1"/>
    <property type="molecule type" value="Genomic_DNA"/>
</dbReference>
<feature type="compositionally biased region" description="Basic and acidic residues" evidence="1">
    <location>
        <begin position="370"/>
        <end position="383"/>
    </location>
</feature>
<keyword evidence="2" id="KW-0472">Membrane</keyword>
<evidence type="ECO:0000256" key="1">
    <source>
        <dbReference type="SAM" id="MobiDB-lite"/>
    </source>
</evidence>
<feature type="compositionally biased region" description="Basic and acidic residues" evidence="1">
    <location>
        <begin position="316"/>
        <end position="343"/>
    </location>
</feature>
<sequence>MKTSRPSLLLFLLGVPLLVAGQREILPAVTPTPQVPAGSLDSLEGKDTDIQGLLALQSSAADSPSNEILQPSPLQTHIPLSATTASPLAPGPSTTPTSSALTSITNAGAPTSGIPSSGAPTNLEISSSSPTLTPTSISTHIITARHMSKHHRDVVIILSVVLGVFGLLLIGAAIFLACRYCQGKAPFNNRGATPINDEEIQSWRGTSMEPKQHQNADPQPQVYPPLEMSMGSIALGQSPGHPTRPTAPSSAHHHSSSSVAKAPNARAGLTDETIPGAAPFIPPAVKRQNSLLSKTPLGHVRTKSRSSTSAKNLSRQSDEPERIHPWYDPDLDSVGKEVRDTDHTSSSPGTSIFDGLTAGGLSPRPRSQARRLEKEDEVGRAIA</sequence>
<accession>A0A2T3B3H8</accession>
<feature type="compositionally biased region" description="Low complexity" evidence="1">
    <location>
        <begin position="82"/>
        <end position="103"/>
    </location>
</feature>
<reference evidence="4 5" key="1">
    <citation type="journal article" date="2018" name="New Phytol.">
        <title>Comparative genomics and transcriptomics depict ericoid mycorrhizal fungi as versatile saprotrophs and plant mutualists.</title>
        <authorList>
            <person name="Martino E."/>
            <person name="Morin E."/>
            <person name="Grelet G.A."/>
            <person name="Kuo A."/>
            <person name="Kohler A."/>
            <person name="Daghino S."/>
            <person name="Barry K.W."/>
            <person name="Cichocki N."/>
            <person name="Clum A."/>
            <person name="Dockter R.B."/>
            <person name="Hainaut M."/>
            <person name="Kuo R.C."/>
            <person name="LaButti K."/>
            <person name="Lindahl B.D."/>
            <person name="Lindquist E.A."/>
            <person name="Lipzen A."/>
            <person name="Khouja H.R."/>
            <person name="Magnuson J."/>
            <person name="Murat C."/>
            <person name="Ohm R.A."/>
            <person name="Singer S.W."/>
            <person name="Spatafora J.W."/>
            <person name="Wang M."/>
            <person name="Veneault-Fourrey C."/>
            <person name="Henrissat B."/>
            <person name="Grigoriev I.V."/>
            <person name="Martin F.M."/>
            <person name="Perotto S."/>
        </authorList>
    </citation>
    <scope>NUCLEOTIDE SEQUENCE [LARGE SCALE GENOMIC DNA]</scope>
    <source>
        <strain evidence="4 5">ATCC 22711</strain>
    </source>
</reference>
<dbReference type="Proteomes" id="UP000241818">
    <property type="component" value="Unassembled WGS sequence"/>
</dbReference>
<feature type="transmembrane region" description="Helical" evidence="2">
    <location>
        <begin position="154"/>
        <end position="178"/>
    </location>
</feature>
<keyword evidence="2" id="KW-0812">Transmembrane</keyword>
<dbReference type="RefSeq" id="XP_024721472.1">
    <property type="nucleotide sequence ID" value="XM_024864827.1"/>
</dbReference>
<evidence type="ECO:0000256" key="2">
    <source>
        <dbReference type="SAM" id="Phobius"/>
    </source>
</evidence>
<keyword evidence="2" id="KW-1133">Transmembrane helix</keyword>
<keyword evidence="5" id="KW-1185">Reference proteome</keyword>
<name>A0A2T3B3H8_AMORE</name>
<feature type="signal peptide" evidence="3">
    <location>
        <begin position="1"/>
        <end position="21"/>
    </location>
</feature>
<feature type="compositionally biased region" description="Low complexity" evidence="1">
    <location>
        <begin position="125"/>
        <end position="134"/>
    </location>
</feature>
<feature type="compositionally biased region" description="Polar residues" evidence="1">
    <location>
        <begin position="104"/>
        <end position="124"/>
    </location>
</feature>
<evidence type="ECO:0000313" key="4">
    <source>
        <dbReference type="EMBL" id="PSS20202.1"/>
    </source>
</evidence>
<feature type="compositionally biased region" description="Polar residues" evidence="1">
    <location>
        <begin position="305"/>
        <end position="315"/>
    </location>
</feature>